<evidence type="ECO:0000256" key="2">
    <source>
        <dbReference type="ARBA" id="ARBA00023015"/>
    </source>
</evidence>
<dbReference type="InterPro" id="IPR023753">
    <property type="entry name" value="FAD/NAD-binding_dom"/>
</dbReference>
<dbReference type="Gene3D" id="3.40.190.10">
    <property type="entry name" value="Periplasmic binding protein-like II"/>
    <property type="match status" value="2"/>
</dbReference>
<dbReference type="CDD" id="cd08419">
    <property type="entry name" value="PBP2_CbbR_RubisCO_like"/>
    <property type="match status" value="1"/>
</dbReference>
<dbReference type="GO" id="GO:0003700">
    <property type="term" value="F:DNA-binding transcription factor activity"/>
    <property type="evidence" value="ECO:0007669"/>
    <property type="project" value="InterPro"/>
</dbReference>
<dbReference type="Proteomes" id="UP000233769">
    <property type="component" value="Chromosome tk0001"/>
</dbReference>
<keyword evidence="3" id="KW-0238">DNA-binding</keyword>
<evidence type="ECO:0000256" key="1">
    <source>
        <dbReference type="ARBA" id="ARBA00009437"/>
    </source>
</evidence>
<evidence type="ECO:0000256" key="5">
    <source>
        <dbReference type="ARBA" id="ARBA00039279"/>
    </source>
</evidence>
<evidence type="ECO:0000259" key="8">
    <source>
        <dbReference type="PROSITE" id="PS50931"/>
    </source>
</evidence>
<dbReference type="SUPFAM" id="SSF51905">
    <property type="entry name" value="FAD/NAD(P)-binding domain"/>
    <property type="match status" value="1"/>
</dbReference>
<dbReference type="PANTHER" id="PTHR30126">
    <property type="entry name" value="HTH-TYPE TRANSCRIPTIONAL REGULATOR"/>
    <property type="match status" value="1"/>
</dbReference>
<evidence type="ECO:0000256" key="7">
    <source>
        <dbReference type="SAM" id="MobiDB-lite"/>
    </source>
</evidence>
<keyword evidence="4" id="KW-0804">Transcription</keyword>
<dbReference type="PROSITE" id="PS50931">
    <property type="entry name" value="HTH_LYSR"/>
    <property type="match status" value="1"/>
</dbReference>
<dbReference type="PANTHER" id="PTHR30126:SF5">
    <property type="entry name" value="HTH-TYPE TRANSCRIPTIONAL ACTIVATOR CMPR"/>
    <property type="match status" value="1"/>
</dbReference>
<evidence type="ECO:0000313" key="10">
    <source>
        <dbReference type="Proteomes" id="UP000233769"/>
    </source>
</evidence>
<evidence type="ECO:0000256" key="6">
    <source>
        <dbReference type="ARBA" id="ARBA00043141"/>
    </source>
</evidence>
<gene>
    <name evidence="9" type="ORF">TK0001_5212</name>
</gene>
<feature type="domain" description="HTH lysR-type" evidence="8">
    <location>
        <begin position="4"/>
        <end position="61"/>
    </location>
</feature>
<dbReference type="Pfam" id="PF00126">
    <property type="entry name" value="HTH_1"/>
    <property type="match status" value="1"/>
</dbReference>
<name>A0A2N9AWX1_METEX</name>
<dbReference type="Pfam" id="PF07992">
    <property type="entry name" value="Pyr_redox_2"/>
    <property type="match status" value="1"/>
</dbReference>
<dbReference type="EMBL" id="LT962688">
    <property type="protein sequence ID" value="SOR31788.1"/>
    <property type="molecule type" value="Genomic_DNA"/>
</dbReference>
<evidence type="ECO:0000313" key="9">
    <source>
        <dbReference type="EMBL" id="SOR31788.1"/>
    </source>
</evidence>
<dbReference type="AlphaFoldDB" id="A0A2N9AWX1"/>
<dbReference type="SUPFAM" id="SSF46785">
    <property type="entry name" value="Winged helix' DNA-binding domain"/>
    <property type="match status" value="1"/>
</dbReference>
<dbReference type="InterPro" id="IPR036390">
    <property type="entry name" value="WH_DNA-bd_sf"/>
</dbReference>
<dbReference type="PRINTS" id="PR00368">
    <property type="entry name" value="FADPNR"/>
</dbReference>
<dbReference type="Gene3D" id="1.10.10.10">
    <property type="entry name" value="Winged helix-like DNA-binding domain superfamily/Winged helix DNA-binding domain"/>
    <property type="match status" value="1"/>
</dbReference>
<dbReference type="Gene3D" id="3.50.50.60">
    <property type="entry name" value="FAD/NAD(P)-binding domain"/>
    <property type="match status" value="1"/>
</dbReference>
<protein>
    <recommendedName>
        <fullName evidence="5">HTH-type transcriptional regulator CbbR</fullName>
    </recommendedName>
    <alternativeName>
        <fullName evidence="6">RuBisCO operon transcriptional regulator</fullName>
    </alternativeName>
</protein>
<sequence length="463" mass="49648">MRNLSLKQLQAVAAVARLGTMTRAAQELNVTSAALYARIRQLEEEAGLLLFDRTPTGLKPTDAGREMLWAINSINTVLETCTDRLRTLKGGGGGRVGLGVVSTAKYFAPLVIAGFMETHPKVEISLTVGNRQDTIEALRNYDIDFAIMGRPPRDFAIEAETFGPHPLVLIAAPDHPMAGRRGLTRADLAEESFLVREEGSGTRSVFEEFMNGVMIRRAKLGIDSGSNETLKQAVMAGLGIALLSGHSVAAEVASGRLVLLDVEGLPIRRDWYVVRRADKVLGPASDAFWDYLAQEGAPLLAEHSRRFLPGGLGRSSAAQGSPQPGRGGRMSGPMETIVIVGAGQAGFQAAASLREAGFSGRLTLVGEEAALPYQRPPLSKAYLAGKTDARGLLLRQESFFAEHRIAHRPGTRVTAIDRAGRSVRLSDGEDLSYDHLILATGTRNRALPVPGGRSRGRAPASFP</sequence>
<dbReference type="GO" id="GO:0016491">
    <property type="term" value="F:oxidoreductase activity"/>
    <property type="evidence" value="ECO:0007669"/>
    <property type="project" value="InterPro"/>
</dbReference>
<keyword evidence="2" id="KW-0805">Transcription regulation</keyword>
<accession>A0A2N9AWX1</accession>
<dbReference type="GO" id="GO:0000976">
    <property type="term" value="F:transcription cis-regulatory region binding"/>
    <property type="evidence" value="ECO:0007669"/>
    <property type="project" value="TreeGrafter"/>
</dbReference>
<reference evidence="10" key="1">
    <citation type="submission" date="2017-10" db="EMBL/GenBank/DDBJ databases">
        <authorList>
            <person name="Regsiter A."/>
            <person name="William W."/>
        </authorList>
    </citation>
    <scope>NUCLEOTIDE SEQUENCE [LARGE SCALE GENOMIC DNA]</scope>
</reference>
<dbReference type="InterPro" id="IPR000847">
    <property type="entry name" value="LysR_HTH_N"/>
</dbReference>
<organism evidence="9 10">
    <name type="scientific">Methylorubrum extorquens</name>
    <name type="common">Methylobacterium dichloromethanicum</name>
    <name type="synonym">Methylobacterium extorquens</name>
    <dbReference type="NCBI Taxonomy" id="408"/>
    <lineage>
        <taxon>Bacteria</taxon>
        <taxon>Pseudomonadati</taxon>
        <taxon>Pseudomonadota</taxon>
        <taxon>Alphaproteobacteria</taxon>
        <taxon>Hyphomicrobiales</taxon>
        <taxon>Methylobacteriaceae</taxon>
        <taxon>Methylorubrum</taxon>
    </lineage>
</organism>
<dbReference type="InterPro" id="IPR036388">
    <property type="entry name" value="WH-like_DNA-bd_sf"/>
</dbReference>
<dbReference type="InterPro" id="IPR005119">
    <property type="entry name" value="LysR_subst-bd"/>
</dbReference>
<feature type="region of interest" description="Disordered" evidence="7">
    <location>
        <begin position="311"/>
        <end position="332"/>
    </location>
</feature>
<evidence type="ECO:0000256" key="3">
    <source>
        <dbReference type="ARBA" id="ARBA00023125"/>
    </source>
</evidence>
<proteinExistence type="inferred from homology"/>
<comment type="similarity">
    <text evidence="1">Belongs to the LysR transcriptional regulatory family.</text>
</comment>
<dbReference type="Pfam" id="PF03466">
    <property type="entry name" value="LysR_substrate"/>
    <property type="match status" value="1"/>
</dbReference>
<evidence type="ECO:0000256" key="4">
    <source>
        <dbReference type="ARBA" id="ARBA00023163"/>
    </source>
</evidence>
<feature type="region of interest" description="Disordered" evidence="7">
    <location>
        <begin position="444"/>
        <end position="463"/>
    </location>
</feature>
<dbReference type="InterPro" id="IPR036188">
    <property type="entry name" value="FAD/NAD-bd_sf"/>
</dbReference>
<dbReference type="SUPFAM" id="SSF53850">
    <property type="entry name" value="Periplasmic binding protein-like II"/>
    <property type="match status" value="1"/>
</dbReference>